<evidence type="ECO:0000256" key="1">
    <source>
        <dbReference type="SAM" id="MobiDB-lite"/>
    </source>
</evidence>
<name>A0AAW0S7M8_9HYPO</name>
<feature type="compositionally biased region" description="Polar residues" evidence="1">
    <location>
        <begin position="175"/>
        <end position="185"/>
    </location>
</feature>
<reference evidence="2 3" key="1">
    <citation type="submission" date="2020-02" db="EMBL/GenBank/DDBJ databases">
        <title>Comparative genomics of the hypocrealean fungal genus Beauvera.</title>
        <authorList>
            <person name="Showalter D.N."/>
            <person name="Bushley K.E."/>
            <person name="Rehner S.A."/>
        </authorList>
    </citation>
    <scope>NUCLEOTIDE SEQUENCE [LARGE SCALE GENOMIC DNA]</scope>
    <source>
        <strain evidence="2 3">ARSEF4384</strain>
    </source>
</reference>
<comment type="caution">
    <text evidence="2">The sequence shown here is derived from an EMBL/GenBank/DDBJ whole genome shotgun (WGS) entry which is preliminary data.</text>
</comment>
<dbReference type="Proteomes" id="UP001397290">
    <property type="component" value="Unassembled WGS sequence"/>
</dbReference>
<sequence>MGEDADELGLDPNYEGEMGTDTSALNQTTPRRILTSTRKYKVEMGEDADELSLDPNNEGEKGTDTSALNQTTPRRIPTSTLKHKVEMGEDADELSLDPNYEGKKGTNTSALNKATPRKATTSTRKHKDEDADELGLSLNKRARRVPYSLGRCALRITSYNHDPLYRDEEPDDENGINNASKPCHL</sequence>
<evidence type="ECO:0000313" key="2">
    <source>
        <dbReference type="EMBL" id="KAK8150623.1"/>
    </source>
</evidence>
<feature type="compositionally biased region" description="Polar residues" evidence="1">
    <location>
        <begin position="105"/>
        <end position="122"/>
    </location>
</feature>
<accession>A0AAW0S7M8</accession>
<dbReference type="AlphaFoldDB" id="A0AAW0S7M8"/>
<feature type="compositionally biased region" description="Polar residues" evidence="1">
    <location>
        <begin position="64"/>
        <end position="80"/>
    </location>
</feature>
<feature type="region of interest" description="Disordered" evidence="1">
    <location>
        <begin position="162"/>
        <end position="185"/>
    </location>
</feature>
<gene>
    <name evidence="2" type="ORF">G3M48_000496</name>
</gene>
<dbReference type="EMBL" id="JAAHCF010000011">
    <property type="protein sequence ID" value="KAK8150623.1"/>
    <property type="molecule type" value="Genomic_DNA"/>
</dbReference>
<evidence type="ECO:0000313" key="3">
    <source>
        <dbReference type="Proteomes" id="UP001397290"/>
    </source>
</evidence>
<organism evidence="2 3">
    <name type="scientific">Beauveria asiatica</name>
    <dbReference type="NCBI Taxonomy" id="1069075"/>
    <lineage>
        <taxon>Eukaryota</taxon>
        <taxon>Fungi</taxon>
        <taxon>Dikarya</taxon>
        <taxon>Ascomycota</taxon>
        <taxon>Pezizomycotina</taxon>
        <taxon>Sordariomycetes</taxon>
        <taxon>Hypocreomycetidae</taxon>
        <taxon>Hypocreales</taxon>
        <taxon>Cordycipitaceae</taxon>
        <taxon>Beauveria</taxon>
    </lineage>
</organism>
<protein>
    <submittedName>
        <fullName evidence="2">Uncharacterized protein</fullName>
    </submittedName>
</protein>
<keyword evidence="3" id="KW-1185">Reference proteome</keyword>
<proteinExistence type="predicted"/>
<feature type="region of interest" description="Disordered" evidence="1">
    <location>
        <begin position="1"/>
        <end position="132"/>
    </location>
</feature>
<feature type="compositionally biased region" description="Polar residues" evidence="1">
    <location>
        <begin position="20"/>
        <end position="37"/>
    </location>
</feature>